<evidence type="ECO:0000313" key="8">
    <source>
        <dbReference type="Proteomes" id="UP001168821"/>
    </source>
</evidence>
<keyword evidence="8" id="KW-1185">Reference proteome</keyword>
<comment type="caution">
    <text evidence="7">The sequence shown here is derived from an EMBL/GenBank/DDBJ whole genome shotgun (WGS) entry which is preliminary data.</text>
</comment>
<dbReference type="Pfam" id="PF20180">
    <property type="entry name" value="UQCC2_CBP6"/>
    <property type="match status" value="1"/>
</dbReference>
<sequence length="119" mass="13921">MAAGTARYKRILQLLDKWPAEEGKSGRDLGEFLRNKINLAYKQDKFNANQKYWDSQYLSLQRLVNNDHKNRYPRVLNSSATGLTAEQCNVALSNEFLQQLQEEDKPFYKKLFTSKTKNE</sequence>
<evidence type="ECO:0000256" key="2">
    <source>
        <dbReference type="ARBA" id="ARBA00022946"/>
    </source>
</evidence>
<evidence type="ECO:0000313" key="7">
    <source>
        <dbReference type="EMBL" id="KAJ3648956.1"/>
    </source>
</evidence>
<evidence type="ECO:0000256" key="3">
    <source>
        <dbReference type="ARBA" id="ARBA00023128"/>
    </source>
</evidence>
<keyword evidence="3" id="KW-0496">Mitochondrion</keyword>
<evidence type="ECO:0000256" key="1">
    <source>
        <dbReference type="ARBA" id="ARBA00004436"/>
    </source>
</evidence>
<dbReference type="PANTHER" id="PTHR34260:SF1">
    <property type="entry name" value="UBIQUINOL-CYTOCHROME-C REDUCTASE COMPLEX ASSEMBLY FACTOR 2"/>
    <property type="match status" value="1"/>
</dbReference>
<dbReference type="EMBL" id="JALNTZ010000006">
    <property type="protein sequence ID" value="KAJ3648956.1"/>
    <property type="molecule type" value="Genomic_DNA"/>
</dbReference>
<name>A0AA38I6G2_9CUCU</name>
<keyword evidence="4" id="KW-1135">Mitochondrion nucleoid</keyword>
<proteinExistence type="predicted"/>
<keyword evidence="2" id="KW-0809">Transit peptide</keyword>
<protein>
    <recommendedName>
        <fullName evidence="6">Mitochondrial nucleoid factor 1</fullName>
    </recommendedName>
    <alternativeName>
        <fullName evidence="5">Mitochondrial protein M19</fullName>
    </alternativeName>
</protein>
<dbReference type="InterPro" id="IPR037698">
    <property type="entry name" value="UQCC2"/>
</dbReference>
<evidence type="ECO:0000256" key="4">
    <source>
        <dbReference type="ARBA" id="ARBA00023271"/>
    </source>
</evidence>
<gene>
    <name evidence="7" type="ORF">Zmor_020721</name>
</gene>
<reference evidence="7" key="1">
    <citation type="journal article" date="2023" name="G3 (Bethesda)">
        <title>Whole genome assemblies of Zophobas morio and Tenebrio molitor.</title>
        <authorList>
            <person name="Kaur S."/>
            <person name="Stinson S.A."/>
            <person name="diCenzo G.C."/>
        </authorList>
    </citation>
    <scope>NUCLEOTIDE SEQUENCE</scope>
    <source>
        <strain evidence="7">QUZm001</strain>
    </source>
</reference>
<evidence type="ECO:0000256" key="6">
    <source>
        <dbReference type="ARBA" id="ARBA00032983"/>
    </source>
</evidence>
<dbReference type="PANTHER" id="PTHR34260">
    <property type="entry name" value="UBIQUINOL-CYTOCHROME-C REDUCTASE COMPLEX ASSEMBLY FACTOR 2"/>
    <property type="match status" value="1"/>
</dbReference>
<comment type="subcellular location">
    <subcellularLocation>
        <location evidence="1">Mitochondrion matrix</location>
        <location evidence="1">Mitochondrion nucleoid</location>
    </subcellularLocation>
</comment>
<evidence type="ECO:0000256" key="5">
    <source>
        <dbReference type="ARBA" id="ARBA00031206"/>
    </source>
</evidence>
<dbReference type="Proteomes" id="UP001168821">
    <property type="component" value="Unassembled WGS sequence"/>
</dbReference>
<dbReference type="GO" id="GO:0034551">
    <property type="term" value="P:mitochondrial respiratory chain complex III assembly"/>
    <property type="evidence" value="ECO:0007669"/>
    <property type="project" value="TreeGrafter"/>
</dbReference>
<accession>A0AA38I6G2</accession>
<dbReference type="GO" id="GO:0042645">
    <property type="term" value="C:mitochondrial nucleoid"/>
    <property type="evidence" value="ECO:0007669"/>
    <property type="project" value="UniProtKB-SubCell"/>
</dbReference>
<dbReference type="AlphaFoldDB" id="A0AA38I6G2"/>
<organism evidence="7 8">
    <name type="scientific">Zophobas morio</name>
    <dbReference type="NCBI Taxonomy" id="2755281"/>
    <lineage>
        <taxon>Eukaryota</taxon>
        <taxon>Metazoa</taxon>
        <taxon>Ecdysozoa</taxon>
        <taxon>Arthropoda</taxon>
        <taxon>Hexapoda</taxon>
        <taxon>Insecta</taxon>
        <taxon>Pterygota</taxon>
        <taxon>Neoptera</taxon>
        <taxon>Endopterygota</taxon>
        <taxon>Coleoptera</taxon>
        <taxon>Polyphaga</taxon>
        <taxon>Cucujiformia</taxon>
        <taxon>Tenebrionidae</taxon>
        <taxon>Zophobas</taxon>
    </lineage>
</organism>